<evidence type="ECO:0000313" key="3">
    <source>
        <dbReference type="Proteomes" id="UP000305196"/>
    </source>
</evidence>
<dbReference type="Proteomes" id="UP000305196">
    <property type="component" value="Unassembled WGS sequence"/>
</dbReference>
<dbReference type="VEuPathDB" id="PlasmoDB:PVW1_120008000"/>
<proteinExistence type="predicted"/>
<keyword evidence="1" id="KW-1133">Transmembrane helix</keyword>
<evidence type="ECO:0000313" key="2">
    <source>
        <dbReference type="EMBL" id="SCA81807.1"/>
    </source>
</evidence>
<dbReference type="VEuPathDB" id="PlasmoDB:PVPAM_000012100"/>
<dbReference type="InterPro" id="IPR008780">
    <property type="entry name" value="Plasmodium_Vir"/>
</dbReference>
<reference evidence="2 3" key="1">
    <citation type="submission" date="2016-07" db="EMBL/GenBank/DDBJ databases">
        <authorList>
            <consortium name="Pathogen Informatics"/>
        </authorList>
    </citation>
    <scope>NUCLEOTIDE SEQUENCE [LARGE SCALE GENOMIC DNA]</scope>
</reference>
<sequence>MSYTTKYNFVNFCKELWKEIQGYSKDTSDVYDGWCDGIKSEYERYNIFNENSYNCRQVMFYLYFIISENSILYNENRCKYLYYWIYHDLLQKNTNYDVALKLYRSFLEIYFGSEEDPHICNNYVDQFKNIMLKKSEKLIELYDTINNNGNTFDCFCAKNCSQLYNEYVKECQNDYDYDCCSELQSFKYKYDKKMESIDKCEGGKKILPSAIKHDLHVIIIIPMIIVTILSFLVFVLYKFTPIGSRITHRKRRKSEFFENNSYRTNTLLPTSGRTRTEQNIANNIAYNSTKYS</sequence>
<evidence type="ECO:0000256" key="1">
    <source>
        <dbReference type="SAM" id="Phobius"/>
    </source>
</evidence>
<dbReference type="VEuPathDB" id="PlasmoDB:PVP01_0003920"/>
<accession>A0A1G4E667</accession>
<dbReference type="AlphaFoldDB" id="A0A1G4E667"/>
<name>A0A1G4E667_PLAVI</name>
<dbReference type="EMBL" id="FLYI01000088">
    <property type="protein sequence ID" value="SCA81807.1"/>
    <property type="molecule type" value="Genomic_DNA"/>
</dbReference>
<protein>
    <submittedName>
        <fullName evidence="2">VIR protein</fullName>
    </submittedName>
</protein>
<dbReference type="Pfam" id="PF05795">
    <property type="entry name" value="Plasmodium_Vir"/>
    <property type="match status" value="1"/>
</dbReference>
<feature type="transmembrane region" description="Helical" evidence="1">
    <location>
        <begin position="215"/>
        <end position="237"/>
    </location>
</feature>
<organism evidence="2 3">
    <name type="scientific">Plasmodium vivax</name>
    <name type="common">malaria parasite P. vivax</name>
    <dbReference type="NCBI Taxonomy" id="5855"/>
    <lineage>
        <taxon>Eukaryota</taxon>
        <taxon>Sar</taxon>
        <taxon>Alveolata</taxon>
        <taxon>Apicomplexa</taxon>
        <taxon>Aconoidasida</taxon>
        <taxon>Haemosporida</taxon>
        <taxon>Plasmodiidae</taxon>
        <taxon>Plasmodium</taxon>
        <taxon>Plasmodium (Plasmodium)</taxon>
    </lineage>
</organism>
<keyword evidence="1" id="KW-0812">Transmembrane</keyword>
<keyword evidence="1" id="KW-0472">Membrane</keyword>
<gene>
    <name evidence="2" type="ORF">PVC01_000039400</name>
</gene>